<evidence type="ECO:0000259" key="9">
    <source>
        <dbReference type="PROSITE" id="PS50252"/>
    </source>
</evidence>
<dbReference type="InterPro" id="IPR018186">
    <property type="entry name" value="TF_T-box_CS"/>
</dbReference>
<keyword evidence="2" id="KW-0217">Developmental protein</keyword>
<dbReference type="InterPro" id="IPR001699">
    <property type="entry name" value="TF_T-box"/>
</dbReference>
<keyword evidence="4 7" id="KW-0238">DNA-binding</keyword>
<feature type="region of interest" description="Disordered" evidence="8">
    <location>
        <begin position="1192"/>
        <end position="1212"/>
    </location>
</feature>
<dbReference type="GO" id="GO:0000981">
    <property type="term" value="F:DNA-binding transcription factor activity, RNA polymerase II-specific"/>
    <property type="evidence" value="ECO:0007669"/>
    <property type="project" value="TreeGrafter"/>
</dbReference>
<dbReference type="InterPro" id="IPR008967">
    <property type="entry name" value="p53-like_TF_DNA-bd_sf"/>
</dbReference>
<proteinExistence type="predicted"/>
<dbReference type="InterPro" id="IPR046360">
    <property type="entry name" value="T-box_DNA-bd"/>
</dbReference>
<dbReference type="GO" id="GO:0001708">
    <property type="term" value="P:cell fate specification"/>
    <property type="evidence" value="ECO:0007669"/>
    <property type="project" value="TreeGrafter"/>
</dbReference>
<protein>
    <recommendedName>
        <fullName evidence="9">T-box domain-containing protein</fullName>
    </recommendedName>
</protein>
<evidence type="ECO:0000256" key="1">
    <source>
        <dbReference type="ARBA" id="ARBA00004123"/>
    </source>
</evidence>
<accession>A0AA85K3J9</accession>
<feature type="DNA-binding region" description="T-box" evidence="7">
    <location>
        <begin position="549"/>
        <end position="723"/>
    </location>
</feature>
<dbReference type="WBParaSite" id="TREG1_60390.1">
    <property type="protein sequence ID" value="TREG1_60390.1"/>
    <property type="gene ID" value="TREG1_60390"/>
</dbReference>
<evidence type="ECO:0000256" key="5">
    <source>
        <dbReference type="ARBA" id="ARBA00023163"/>
    </source>
</evidence>
<dbReference type="GO" id="GO:0000785">
    <property type="term" value="C:chromatin"/>
    <property type="evidence" value="ECO:0007669"/>
    <property type="project" value="TreeGrafter"/>
</dbReference>
<feature type="compositionally biased region" description="Low complexity" evidence="8">
    <location>
        <begin position="28"/>
        <end position="43"/>
    </location>
</feature>
<feature type="region of interest" description="Disordered" evidence="8">
    <location>
        <begin position="760"/>
        <end position="789"/>
    </location>
</feature>
<dbReference type="GO" id="GO:0000978">
    <property type="term" value="F:RNA polymerase II cis-regulatory region sequence-specific DNA binding"/>
    <property type="evidence" value="ECO:0007669"/>
    <property type="project" value="InterPro"/>
</dbReference>
<reference evidence="11" key="2">
    <citation type="submission" date="2023-11" db="UniProtKB">
        <authorList>
            <consortium name="WormBaseParasite"/>
        </authorList>
    </citation>
    <scope>IDENTIFICATION</scope>
</reference>
<dbReference type="AlphaFoldDB" id="A0AA85K3J9"/>
<feature type="compositionally biased region" description="Basic residues" evidence="8">
    <location>
        <begin position="773"/>
        <end position="783"/>
    </location>
</feature>
<feature type="compositionally biased region" description="Low complexity" evidence="8">
    <location>
        <begin position="1198"/>
        <end position="1212"/>
    </location>
</feature>
<dbReference type="SUPFAM" id="SSF49417">
    <property type="entry name" value="p53-like transcription factors"/>
    <property type="match status" value="1"/>
</dbReference>
<feature type="domain" description="T-box" evidence="9">
    <location>
        <begin position="544"/>
        <end position="723"/>
    </location>
</feature>
<feature type="compositionally biased region" description="Low complexity" evidence="8">
    <location>
        <begin position="78"/>
        <end position="87"/>
    </location>
</feature>
<dbReference type="SMART" id="SM00425">
    <property type="entry name" value="TBOX"/>
    <property type="match status" value="1"/>
</dbReference>
<name>A0AA85K3J9_TRIRE</name>
<dbReference type="PROSITE" id="PS01264">
    <property type="entry name" value="TBOX_2"/>
    <property type="match status" value="1"/>
</dbReference>
<keyword evidence="3" id="KW-0805">Transcription regulation</keyword>
<evidence type="ECO:0000256" key="2">
    <source>
        <dbReference type="ARBA" id="ARBA00022473"/>
    </source>
</evidence>
<evidence type="ECO:0000256" key="7">
    <source>
        <dbReference type="PROSITE-ProRule" id="PRU00201"/>
    </source>
</evidence>
<dbReference type="PANTHER" id="PTHR11267:SF181">
    <property type="entry name" value="OPTOMOTOR-BLIND PROTEIN"/>
    <property type="match status" value="1"/>
</dbReference>
<feature type="compositionally biased region" description="Low complexity" evidence="8">
    <location>
        <begin position="504"/>
        <end position="519"/>
    </location>
</feature>
<dbReference type="FunFam" id="2.60.40.820:FF:000010">
    <property type="entry name" value="T-box transcription factor TBX6"/>
    <property type="match status" value="1"/>
</dbReference>
<dbReference type="Gene3D" id="2.60.40.820">
    <property type="entry name" value="Transcription factor, T-box"/>
    <property type="match status" value="1"/>
</dbReference>
<reference evidence="10" key="1">
    <citation type="submission" date="2022-06" db="EMBL/GenBank/DDBJ databases">
        <authorList>
            <person name="Berger JAMES D."/>
            <person name="Berger JAMES D."/>
        </authorList>
    </citation>
    <scope>NUCLEOTIDE SEQUENCE [LARGE SCALE GENOMIC DNA]</scope>
</reference>
<feature type="region of interest" description="Disordered" evidence="8">
    <location>
        <begin position="715"/>
        <end position="734"/>
    </location>
</feature>
<sequence>MLISQKNSNLCFTDKSSLSPLKTSIILSKTSSSSTTSPTTESPINDTTSNHNEFNPEVSRSQVLLLNRSHYNLNDSLSTTPITTTTPMPTPTPTSTPMNTSCKSPISPTTLITKNSMFKFPLTLSNLQISPSTESLLSLPSQYTPINSTMSSLSSSNRIIDADKLNIFMKTLNNVTTNYFLNDPSVSSLLPVPALHSMSNSSLYTDLLSSLSSQMSTTTTTTPATPTPKSNLLNNSIEQVDLLRCLNNFNDKYHLEGLKEYDQGVQYVEQDVSKNNSNNINHDDGNSNNNNLLLMMMLMMFMKRNIIDSYTETSNHLQGNVSFTSTLPTSTSSSCCCSSPLTTMTTTTPTATARLASTTSAVLTSTTTTTSSSSSTVTSVNHFTDDMIYHQRSIRLHDRSNYHQTQQQQQHQSNHLYRRQNQSINSPQHHYIDLMDEFDPVKQCPTLGTTITSLHNNNTSKLNTRQLSVCIDKLAQSNLNSTSTNTHTQTIVTPTSGIMEDDNNINNNSNSNNNDNDNNYYTTDPYAANNSDKIDTTLVQRTELLDSELWKHFHSMTTEMVITKSGRRMFPSFKVRVTGLDRTAKYIMLLDIVSRDEHRYKFQNGKWTIAGKADPEPYRKPYIHPDSPTTGEEWMHKPISFHKLKLTNNVTERQSFQAVLNSMHKYIPRFHIVRADHLNKMNMADFVTFIFDETEFIAVTAYQNERITQLKIDNNPFAKGFRDNGSGRREKKGLRLRYKHSLNTPDPYEHFDAVERDLIRQQQQQQEQQQHQHQQHLHHHQHQQQHQQYSTDLYDLNENIKLRLQNTINSTAYTNRLLFNHNPNNNNDNLGFELKSTPANRHFINGSPNPSSYYGSPDHLTSFSAHNLNVLNCNNNNNNNNGNNGKNGNKLNDLSLITDLSSDKQSAAKDLLSSSSSSSPHQIWPGCFDHISPPTSGTFIPTSLSRSQHTVHHCPKICKSVYLTELDKINNLSTDQYTTDIQNQLSTQYHCQSNQLGDAHTTIMSSSCTTNTTTFTTTPNNNSKGFITPGLPFLSIVDSSSLLSSTKSLRTVTKTSTPTPTPTPTNYLQQLPQFAVSSSAFSAISALSRGDFQMISENLKRNYEEMNRHCQEEELATVQSCTTFDGLKVEYSPKKKQHIDRKFFPSIHESIIPRQSNDNYSMPTSINKNLLYPIHGNKTDDNAKHETIEDEISHSTNLSCPSSLPSSLSLSPSSSTAPILNHQINSQKRGFNISCLLK</sequence>
<dbReference type="Pfam" id="PF00907">
    <property type="entry name" value="T-box"/>
    <property type="match status" value="1"/>
</dbReference>
<evidence type="ECO:0000256" key="8">
    <source>
        <dbReference type="SAM" id="MobiDB-lite"/>
    </source>
</evidence>
<evidence type="ECO:0000256" key="6">
    <source>
        <dbReference type="ARBA" id="ARBA00023242"/>
    </source>
</evidence>
<dbReference type="InterPro" id="IPR036960">
    <property type="entry name" value="T-box_sf"/>
</dbReference>
<dbReference type="PROSITE" id="PS50252">
    <property type="entry name" value="TBOX_3"/>
    <property type="match status" value="1"/>
</dbReference>
<comment type="subcellular location">
    <subcellularLocation>
        <location evidence="1 7">Nucleus</location>
    </subcellularLocation>
</comment>
<dbReference type="GO" id="GO:0005634">
    <property type="term" value="C:nucleus"/>
    <property type="evidence" value="ECO:0007669"/>
    <property type="project" value="UniProtKB-SubCell"/>
</dbReference>
<dbReference type="GO" id="GO:0045893">
    <property type="term" value="P:positive regulation of DNA-templated transcription"/>
    <property type="evidence" value="ECO:0007669"/>
    <property type="project" value="InterPro"/>
</dbReference>
<dbReference type="PANTHER" id="PTHR11267">
    <property type="entry name" value="T-BOX PROTEIN-RELATED"/>
    <property type="match status" value="1"/>
</dbReference>
<keyword evidence="6 7" id="KW-0539">Nucleus</keyword>
<feature type="region of interest" description="Disordered" evidence="8">
    <location>
        <begin position="76"/>
        <end position="103"/>
    </location>
</feature>
<evidence type="ECO:0000256" key="3">
    <source>
        <dbReference type="ARBA" id="ARBA00023015"/>
    </source>
</evidence>
<feature type="region of interest" description="Disordered" evidence="8">
    <location>
        <begin position="494"/>
        <end position="524"/>
    </location>
</feature>
<keyword evidence="5" id="KW-0804">Transcription</keyword>
<feature type="compositionally biased region" description="Polar residues" evidence="8">
    <location>
        <begin position="44"/>
        <end position="54"/>
    </location>
</feature>
<organism evidence="10 11">
    <name type="scientific">Trichobilharzia regenti</name>
    <name type="common">Nasal bird schistosome</name>
    <dbReference type="NCBI Taxonomy" id="157069"/>
    <lineage>
        <taxon>Eukaryota</taxon>
        <taxon>Metazoa</taxon>
        <taxon>Spiralia</taxon>
        <taxon>Lophotrochozoa</taxon>
        <taxon>Platyhelminthes</taxon>
        <taxon>Trematoda</taxon>
        <taxon>Digenea</taxon>
        <taxon>Strigeidida</taxon>
        <taxon>Schistosomatoidea</taxon>
        <taxon>Schistosomatidae</taxon>
        <taxon>Trichobilharzia</taxon>
    </lineage>
</organism>
<evidence type="ECO:0000256" key="4">
    <source>
        <dbReference type="ARBA" id="ARBA00023125"/>
    </source>
</evidence>
<feature type="region of interest" description="Disordered" evidence="8">
    <location>
        <begin position="28"/>
        <end position="54"/>
    </location>
</feature>
<dbReference type="Proteomes" id="UP000050795">
    <property type="component" value="Unassembled WGS sequence"/>
</dbReference>
<keyword evidence="10" id="KW-1185">Reference proteome</keyword>
<feature type="compositionally biased region" description="Low complexity" evidence="8">
    <location>
        <begin position="761"/>
        <end position="772"/>
    </location>
</feature>
<dbReference type="PROSITE" id="PS01283">
    <property type="entry name" value="TBOX_1"/>
    <property type="match status" value="1"/>
</dbReference>
<evidence type="ECO:0000313" key="11">
    <source>
        <dbReference type="WBParaSite" id="TREG1_60390.1"/>
    </source>
</evidence>
<dbReference type="PRINTS" id="PR00937">
    <property type="entry name" value="TBOX"/>
</dbReference>
<evidence type="ECO:0000313" key="10">
    <source>
        <dbReference type="Proteomes" id="UP000050795"/>
    </source>
</evidence>